<reference evidence="2" key="1">
    <citation type="submission" date="2022-01" db="EMBL/GenBank/DDBJ databases">
        <title>Novel species in genus Dyadobacter.</title>
        <authorList>
            <person name="Ma C."/>
        </authorList>
    </citation>
    <scope>NUCLEOTIDE SEQUENCE</scope>
    <source>
        <strain evidence="2">CY357</strain>
    </source>
</reference>
<keyword evidence="1" id="KW-0812">Transmembrane</keyword>
<accession>A0A9X1Q8I4</accession>
<keyword evidence="1" id="KW-0472">Membrane</keyword>
<dbReference type="InterPro" id="IPR058093">
    <property type="entry name" value="LA_2272-like"/>
</dbReference>
<protein>
    <submittedName>
        <fullName evidence="2">Carboxypeptidase-like regulatory domain-containing protein</fullName>
    </submittedName>
</protein>
<dbReference type="Pfam" id="PF13715">
    <property type="entry name" value="CarbopepD_reg_2"/>
    <property type="match status" value="1"/>
</dbReference>
<dbReference type="Proteomes" id="UP001139411">
    <property type="component" value="Unassembled WGS sequence"/>
</dbReference>
<comment type="caution">
    <text evidence="2">The sequence shown here is derived from an EMBL/GenBank/DDBJ whole genome shotgun (WGS) entry which is preliminary data.</text>
</comment>
<dbReference type="SUPFAM" id="SSF49464">
    <property type="entry name" value="Carboxypeptidase regulatory domain-like"/>
    <property type="match status" value="1"/>
</dbReference>
<organism evidence="2 3">
    <name type="scientific">Dyadobacter chenhuakuii</name>
    <dbReference type="NCBI Taxonomy" id="2909339"/>
    <lineage>
        <taxon>Bacteria</taxon>
        <taxon>Pseudomonadati</taxon>
        <taxon>Bacteroidota</taxon>
        <taxon>Cytophagia</taxon>
        <taxon>Cytophagales</taxon>
        <taxon>Spirosomataceae</taxon>
        <taxon>Dyadobacter</taxon>
    </lineage>
</organism>
<gene>
    <name evidence="2" type="ORF">L0661_02190</name>
</gene>
<proteinExistence type="predicted"/>
<keyword evidence="2" id="KW-0121">Carboxypeptidase</keyword>
<keyword evidence="2" id="KW-0645">Protease</keyword>
<dbReference type="AlphaFoldDB" id="A0A9X1Q8I4"/>
<dbReference type="NCBIfam" id="NF047436">
    <property type="entry name" value="LA_2272_repeat"/>
    <property type="match status" value="1"/>
</dbReference>
<keyword evidence="1" id="KW-1133">Transmembrane helix</keyword>
<keyword evidence="2" id="KW-0378">Hydrolase</keyword>
<dbReference type="GO" id="GO:0004180">
    <property type="term" value="F:carboxypeptidase activity"/>
    <property type="evidence" value="ECO:0007669"/>
    <property type="project" value="UniProtKB-KW"/>
</dbReference>
<feature type="transmembrane region" description="Helical" evidence="1">
    <location>
        <begin position="12"/>
        <end position="30"/>
    </location>
</feature>
<evidence type="ECO:0000313" key="3">
    <source>
        <dbReference type="Proteomes" id="UP001139411"/>
    </source>
</evidence>
<name>A0A9X1Q8I4_9BACT</name>
<evidence type="ECO:0000313" key="2">
    <source>
        <dbReference type="EMBL" id="MCF2497100.1"/>
    </source>
</evidence>
<sequence>MNQTFTKLNTIKYIIIMLIMPCATYAQGILNKTVSVSAQKQPVSEVLKNISDQGKFYFSYNSNIISGDSLVTLNVARQPVKQVLDQLFSNKYQYREKGDYLIILPAAKEKVFYISGHIFDQETNVPIDYASVYSRQLLVSTLSDDAGHFRIRIKDRSLPLSLTISKVGYGDTTIVINEESADLRINILQKAVDLDPLIVRYSEGESTWLGRFFLSAKLRAQSRNIGRFFVALPYQASLTPGLGTHGRMSSQVVNKFSLNLLGGYTAGVNGAEIAGGFNISKQDVRYAQIAGLFNVVSGDVKGAQVAGFLNHILDSLSGVQVSGFAGSVKNNVSGAQVSGFLSRSAGPLRGVQVSGALSILGDRSSGAQISGAYNHASEDFNGVQVGGGVNVVKGNLSGGQISGGINIGKREVRGFQLATINVARRLHGTQLGIVNIADSSSGLSLGLINIIKKSTSNISVYANDVTPLNVAWKMGTHKFYSILMVGSTTGGQNKVLTFGAGIGREFFPFKKVGFFTEILNQNIYTTSWDKLPFIYRFQTALTYKLNKRLMLFAGPSFNIYDSDGFQTEKGYKSFPPKGYPDFKIGNKNMTSWIGWQGGLSWRYGRGL</sequence>
<dbReference type="EMBL" id="JAKFFV010000002">
    <property type="protein sequence ID" value="MCF2497100.1"/>
    <property type="molecule type" value="Genomic_DNA"/>
</dbReference>
<dbReference type="InterPro" id="IPR008969">
    <property type="entry name" value="CarboxyPept-like_regulatory"/>
</dbReference>
<evidence type="ECO:0000256" key="1">
    <source>
        <dbReference type="SAM" id="Phobius"/>
    </source>
</evidence>
<dbReference type="RefSeq" id="WP_235176617.1">
    <property type="nucleotide sequence ID" value="NZ_JAKFFV010000002.1"/>
</dbReference>